<evidence type="ECO:0000256" key="7">
    <source>
        <dbReference type="ARBA" id="ARBA00022842"/>
    </source>
</evidence>
<keyword evidence="12" id="KW-1185">Reference proteome</keyword>
<dbReference type="InterPro" id="IPR045031">
    <property type="entry name" value="DHP_synth-like"/>
</dbReference>
<keyword evidence="8 9" id="KW-0289">Folate biosynthesis</keyword>
<dbReference type="Pfam" id="PF00809">
    <property type="entry name" value="Pterin_bind"/>
    <property type="match status" value="1"/>
</dbReference>
<comment type="catalytic activity">
    <reaction evidence="1">
        <text>(7,8-dihydropterin-6-yl)methyl diphosphate + 4-aminobenzoate = 7,8-dihydropteroate + diphosphate</text>
        <dbReference type="Rhea" id="RHEA:19949"/>
        <dbReference type="ChEBI" id="CHEBI:17836"/>
        <dbReference type="ChEBI" id="CHEBI:17839"/>
        <dbReference type="ChEBI" id="CHEBI:33019"/>
        <dbReference type="ChEBI" id="CHEBI:72950"/>
        <dbReference type="EC" id="2.5.1.15"/>
    </reaction>
</comment>
<comment type="pathway">
    <text evidence="3 9">Cofactor biosynthesis; tetrahydrofolate biosynthesis; 7,8-dihydrofolate from 2-amino-4-hydroxy-6-hydroxymethyl-7,8-dihydropteridine diphosphate and 4-aminobenzoate: step 1/2.</text>
</comment>
<evidence type="ECO:0000259" key="10">
    <source>
        <dbReference type="PROSITE" id="PS50972"/>
    </source>
</evidence>
<sequence length="286" mass="29991">MSRESQTPPLVGLSHALPDGGVPLVMGIVNVTPDSFSDGGRWATTERAVEQALRLAEQGVDVLDIGGESTRPGADPVTEGQEIDRVAPVIAAIRARWDGVISIDTMKPAVARAAVAAGAAMWNDVTALTHAPDSAAVAAELGCDVVLMHMKGEPRTMQADPRYDDVVAEVAAYLNDRAQAAMAAGVARDRIWLDPGIGFGKTLAHNMALTAHLQTLTALGFPVLYAASRKRTIQAIDPTATQADDRLGGSLALALEGARRGARMVRVHDVRETVQALKVQAAVANG</sequence>
<dbReference type="NCBIfam" id="TIGR01496">
    <property type="entry name" value="DHPS"/>
    <property type="match status" value="1"/>
</dbReference>
<dbReference type="EMBL" id="CP080034">
    <property type="protein sequence ID" value="QYC10381.1"/>
    <property type="molecule type" value="Genomic_DNA"/>
</dbReference>
<evidence type="ECO:0000256" key="3">
    <source>
        <dbReference type="ARBA" id="ARBA00004763"/>
    </source>
</evidence>
<evidence type="ECO:0000313" key="12">
    <source>
        <dbReference type="Proteomes" id="UP000824334"/>
    </source>
</evidence>
<feature type="domain" description="Pterin-binding" evidence="10">
    <location>
        <begin position="23"/>
        <end position="278"/>
    </location>
</feature>
<evidence type="ECO:0000256" key="9">
    <source>
        <dbReference type="RuleBase" id="RU361205"/>
    </source>
</evidence>
<gene>
    <name evidence="11" type="primary">folP</name>
    <name evidence="11" type="ORF">KWG56_17855</name>
</gene>
<keyword evidence="6 9" id="KW-0479">Metal-binding</keyword>
<evidence type="ECO:0000256" key="5">
    <source>
        <dbReference type="ARBA" id="ARBA00022679"/>
    </source>
</evidence>
<reference evidence="11 12" key="1">
    <citation type="submission" date="2021-07" db="EMBL/GenBank/DDBJ databases">
        <title>Isolation and characterization of bacteria from a gold mining with a capacity of golden bioaccumulation.</title>
        <authorList>
            <person name="Yang X.J."/>
        </authorList>
    </citation>
    <scope>NUCLEOTIDE SEQUENCE [LARGE SCALE GENOMIC DNA]</scope>
    <source>
        <strain evidence="11 12">Au29</strain>
    </source>
</reference>
<dbReference type="PROSITE" id="PS00792">
    <property type="entry name" value="DHPS_1"/>
    <property type="match status" value="1"/>
</dbReference>
<dbReference type="PANTHER" id="PTHR20941">
    <property type="entry name" value="FOLATE SYNTHESIS PROTEINS"/>
    <property type="match status" value="1"/>
</dbReference>
<dbReference type="CDD" id="cd00739">
    <property type="entry name" value="DHPS"/>
    <property type="match status" value="1"/>
</dbReference>
<dbReference type="InterPro" id="IPR006390">
    <property type="entry name" value="DHP_synth_dom"/>
</dbReference>
<proteinExistence type="inferred from homology"/>
<dbReference type="PROSITE" id="PS50972">
    <property type="entry name" value="PTERIN_BINDING"/>
    <property type="match status" value="1"/>
</dbReference>
<evidence type="ECO:0000256" key="8">
    <source>
        <dbReference type="ARBA" id="ARBA00022909"/>
    </source>
</evidence>
<evidence type="ECO:0000256" key="2">
    <source>
        <dbReference type="ARBA" id="ARBA00001946"/>
    </source>
</evidence>
<dbReference type="InterPro" id="IPR000489">
    <property type="entry name" value="Pterin-binding_dom"/>
</dbReference>
<comment type="function">
    <text evidence="9">Catalyzes the condensation of para-aminobenzoate (pABA) with 6-hydroxymethyl-7,8-dihydropterin diphosphate (DHPt-PP) to form 7,8-dihydropteroate (H2Pte), the immediate precursor of folate derivatives.</text>
</comment>
<dbReference type="Proteomes" id="UP000824334">
    <property type="component" value="Chromosome"/>
</dbReference>
<comment type="cofactor">
    <cofactor evidence="2 9">
        <name>Mg(2+)</name>
        <dbReference type="ChEBI" id="CHEBI:18420"/>
    </cofactor>
</comment>
<dbReference type="PROSITE" id="PS00793">
    <property type="entry name" value="DHPS_2"/>
    <property type="match status" value="1"/>
</dbReference>
<dbReference type="GO" id="GO:0004156">
    <property type="term" value="F:dihydropteroate synthase activity"/>
    <property type="evidence" value="ECO:0007669"/>
    <property type="project" value="UniProtKB-EC"/>
</dbReference>
<organism evidence="11 12">
    <name type="scientific">Brevundimonas nasdae</name>
    <dbReference type="NCBI Taxonomy" id="172043"/>
    <lineage>
        <taxon>Bacteria</taxon>
        <taxon>Pseudomonadati</taxon>
        <taxon>Pseudomonadota</taxon>
        <taxon>Alphaproteobacteria</taxon>
        <taxon>Caulobacterales</taxon>
        <taxon>Caulobacteraceae</taxon>
        <taxon>Brevundimonas</taxon>
    </lineage>
</organism>
<evidence type="ECO:0000313" key="11">
    <source>
        <dbReference type="EMBL" id="QYC10381.1"/>
    </source>
</evidence>
<evidence type="ECO:0000256" key="4">
    <source>
        <dbReference type="ARBA" id="ARBA00012458"/>
    </source>
</evidence>
<name>A0ABX8TGM1_9CAUL</name>
<comment type="similarity">
    <text evidence="9">Belongs to the DHPS family.</text>
</comment>
<keyword evidence="7 9" id="KW-0460">Magnesium</keyword>
<evidence type="ECO:0000256" key="1">
    <source>
        <dbReference type="ARBA" id="ARBA00000012"/>
    </source>
</evidence>
<dbReference type="EC" id="2.5.1.15" evidence="4 9"/>
<dbReference type="PANTHER" id="PTHR20941:SF1">
    <property type="entry name" value="FOLIC ACID SYNTHESIS PROTEIN FOL1"/>
    <property type="match status" value="1"/>
</dbReference>
<evidence type="ECO:0000256" key="6">
    <source>
        <dbReference type="ARBA" id="ARBA00022723"/>
    </source>
</evidence>
<accession>A0ABX8TGM1</accession>
<protein>
    <recommendedName>
        <fullName evidence="4 9">Dihydropteroate synthase</fullName>
        <shortName evidence="9">DHPS</shortName>
        <ecNumber evidence="4 9">2.5.1.15</ecNumber>
    </recommendedName>
    <alternativeName>
        <fullName evidence="9">Dihydropteroate pyrophosphorylase</fullName>
    </alternativeName>
</protein>
<keyword evidence="5 9" id="KW-0808">Transferase</keyword>